<evidence type="ECO:0000256" key="2">
    <source>
        <dbReference type="ARBA" id="ARBA00005262"/>
    </source>
</evidence>
<evidence type="ECO:0000256" key="6">
    <source>
        <dbReference type="ARBA" id="ARBA00023136"/>
    </source>
</evidence>
<proteinExistence type="inferred from homology"/>
<comment type="subcellular location">
    <subcellularLocation>
        <location evidence="1">Cell membrane</location>
        <topology evidence="1">Multi-pass membrane protein</topology>
    </subcellularLocation>
</comment>
<evidence type="ECO:0000256" key="7">
    <source>
        <dbReference type="SAM" id="Phobius"/>
    </source>
</evidence>
<dbReference type="EMBL" id="JACIBY010000015">
    <property type="protein sequence ID" value="MBB3841237.1"/>
    <property type="molecule type" value="Genomic_DNA"/>
</dbReference>
<dbReference type="RefSeq" id="WP_183978764.1">
    <property type="nucleotide sequence ID" value="NZ_JACIBY010000015.1"/>
</dbReference>
<evidence type="ECO:0000313" key="9">
    <source>
        <dbReference type="Proteomes" id="UP000541352"/>
    </source>
</evidence>
<dbReference type="Pfam" id="PF02417">
    <property type="entry name" value="Chromate_transp"/>
    <property type="match status" value="2"/>
</dbReference>
<reference evidence="8 9" key="1">
    <citation type="submission" date="2020-08" db="EMBL/GenBank/DDBJ databases">
        <title>Genomic Encyclopedia of Type Strains, Phase IV (KMG-IV): sequencing the most valuable type-strain genomes for metagenomic binning, comparative biology and taxonomic classification.</title>
        <authorList>
            <person name="Goeker M."/>
        </authorList>
    </citation>
    <scope>NUCLEOTIDE SEQUENCE [LARGE SCALE GENOMIC DNA]</scope>
    <source>
        <strain evidence="8 9">DSM 17976</strain>
    </source>
</reference>
<evidence type="ECO:0000313" key="8">
    <source>
        <dbReference type="EMBL" id="MBB3841237.1"/>
    </source>
</evidence>
<comment type="similarity">
    <text evidence="2">Belongs to the chromate ion transporter (CHR) (TC 2.A.51) family.</text>
</comment>
<keyword evidence="4 7" id="KW-0812">Transmembrane</keyword>
<dbReference type="NCBIfam" id="TIGR00937">
    <property type="entry name" value="2A51"/>
    <property type="match status" value="1"/>
</dbReference>
<accession>A0A7W5ZPC6</accession>
<dbReference type="AlphaFoldDB" id="A0A7W5ZPC6"/>
<feature type="transmembrane region" description="Helical" evidence="7">
    <location>
        <begin position="368"/>
        <end position="398"/>
    </location>
</feature>
<feature type="transmembrane region" description="Helical" evidence="7">
    <location>
        <begin position="21"/>
        <end position="41"/>
    </location>
</feature>
<dbReference type="PANTHER" id="PTHR33567:SF3">
    <property type="entry name" value="CHROMATE ION TRANSPORTER (EUROFUNG)"/>
    <property type="match status" value="1"/>
</dbReference>
<dbReference type="InterPro" id="IPR014047">
    <property type="entry name" value="Chr_Tranpt_l_chain"/>
</dbReference>
<dbReference type="PIRSF" id="PIRSF004810">
    <property type="entry name" value="ChrA"/>
    <property type="match status" value="1"/>
</dbReference>
<keyword evidence="6 7" id="KW-0472">Membrane</keyword>
<evidence type="ECO:0000256" key="4">
    <source>
        <dbReference type="ARBA" id="ARBA00022692"/>
    </source>
</evidence>
<protein>
    <submittedName>
        <fullName evidence="8">Chromate transporter</fullName>
    </submittedName>
</protein>
<feature type="transmembrane region" description="Helical" evidence="7">
    <location>
        <begin position="152"/>
        <end position="180"/>
    </location>
</feature>
<comment type="caution">
    <text evidence="8">The sequence shown here is derived from an EMBL/GenBank/DDBJ whole genome shotgun (WGS) entry which is preliminary data.</text>
</comment>
<dbReference type="InterPro" id="IPR003370">
    <property type="entry name" value="Chromate_transpt"/>
</dbReference>
<dbReference type="PANTHER" id="PTHR33567">
    <property type="entry name" value="CHROMATE ION TRANSPORTER (EUROFUNG)"/>
    <property type="match status" value="1"/>
</dbReference>
<feature type="transmembrane region" description="Helical" evidence="7">
    <location>
        <begin position="87"/>
        <end position="113"/>
    </location>
</feature>
<feature type="transmembrane region" description="Helical" evidence="7">
    <location>
        <begin position="344"/>
        <end position="362"/>
    </location>
</feature>
<name>A0A7W5ZPC6_9BACT</name>
<evidence type="ECO:0000256" key="5">
    <source>
        <dbReference type="ARBA" id="ARBA00022989"/>
    </source>
</evidence>
<feature type="transmembrane region" description="Helical" evidence="7">
    <location>
        <begin position="301"/>
        <end position="323"/>
    </location>
</feature>
<keyword evidence="5 7" id="KW-1133">Transmembrane helix</keyword>
<dbReference type="GO" id="GO:0005886">
    <property type="term" value="C:plasma membrane"/>
    <property type="evidence" value="ECO:0007669"/>
    <property type="project" value="UniProtKB-SubCell"/>
</dbReference>
<keyword evidence="9" id="KW-1185">Reference proteome</keyword>
<organism evidence="8 9">
    <name type="scientific">Runella defluvii</name>
    <dbReference type="NCBI Taxonomy" id="370973"/>
    <lineage>
        <taxon>Bacteria</taxon>
        <taxon>Pseudomonadati</taxon>
        <taxon>Bacteroidota</taxon>
        <taxon>Cytophagia</taxon>
        <taxon>Cytophagales</taxon>
        <taxon>Spirosomataceae</taxon>
        <taxon>Runella</taxon>
    </lineage>
</organism>
<feature type="transmembrane region" description="Helical" evidence="7">
    <location>
        <begin position="266"/>
        <end position="289"/>
    </location>
</feature>
<evidence type="ECO:0000256" key="3">
    <source>
        <dbReference type="ARBA" id="ARBA00022475"/>
    </source>
</evidence>
<dbReference type="GO" id="GO:0015109">
    <property type="term" value="F:chromate transmembrane transporter activity"/>
    <property type="evidence" value="ECO:0007669"/>
    <property type="project" value="InterPro"/>
</dbReference>
<evidence type="ECO:0000256" key="1">
    <source>
        <dbReference type="ARBA" id="ARBA00004651"/>
    </source>
</evidence>
<keyword evidence="3" id="KW-1003">Cell membrane</keyword>
<feature type="transmembrane region" description="Helical" evidence="7">
    <location>
        <begin position="201"/>
        <end position="220"/>
    </location>
</feature>
<gene>
    <name evidence="8" type="ORF">FHS57_005259</name>
</gene>
<feature type="transmembrane region" description="Helical" evidence="7">
    <location>
        <begin position="125"/>
        <end position="146"/>
    </location>
</feature>
<sequence>MSESVLHSHVRQIRYLIFLKDVLVLALTCFGGPQVHLVMFLERFVQKRRYITEAELLELQALCQVLPGPTSTQTITALGFKIGGPTLAYLTVLIWSLPAVLVMTLAALGISYLQQHHISLSFMRFVEPMAIGFLAYGGYSIGSKVIHNQSHWIILGISAVVSYIFPSPYMTPIVVILGGVITSFQYQRLQKLDKTPIRIEWANFFLWLGVLIAAALLGKITNWLPIRLFENFYRNGSLVFGGGQVLNPMLYTEFVEFKQWLSQQEFLTGMALAQIVPGPVFSIASYIGALSMRDDGVFGQLIGSTAASFGIFLPGTFLIFFVYRFWNELKKYRGVRASLEGLNAASVGLTIAAVIRMFMATATTSTGIFSILLTICLLYFTKTPPYMIVFGGILLGILL</sequence>
<dbReference type="Proteomes" id="UP000541352">
    <property type="component" value="Unassembled WGS sequence"/>
</dbReference>